<feature type="compositionally biased region" description="Basic residues" evidence="3">
    <location>
        <begin position="183"/>
        <end position="200"/>
    </location>
</feature>
<dbReference type="PANTHER" id="PTHR34680:SF3">
    <property type="entry name" value="EXPRESSED PROTEIN"/>
    <property type="match status" value="1"/>
</dbReference>
<evidence type="ECO:0000313" key="6">
    <source>
        <dbReference type="Proteomes" id="UP001222027"/>
    </source>
</evidence>
<evidence type="ECO:0000256" key="3">
    <source>
        <dbReference type="SAM" id="MobiDB-lite"/>
    </source>
</evidence>
<dbReference type="PROSITE" id="PS51667">
    <property type="entry name" value="WRC"/>
    <property type="match status" value="1"/>
</dbReference>
<feature type="compositionally biased region" description="Basic and acidic residues" evidence="3">
    <location>
        <begin position="1"/>
        <end position="11"/>
    </location>
</feature>
<gene>
    <name evidence="5" type="ORF">OPV22_002341</name>
</gene>
<evidence type="ECO:0000259" key="4">
    <source>
        <dbReference type="PROSITE" id="PS51667"/>
    </source>
</evidence>
<evidence type="ECO:0000256" key="1">
    <source>
        <dbReference type="ARBA" id="ARBA00023242"/>
    </source>
</evidence>
<feature type="compositionally biased region" description="Acidic residues" evidence="3">
    <location>
        <begin position="161"/>
        <end position="171"/>
    </location>
</feature>
<feature type="domain" description="WRC" evidence="4">
    <location>
        <begin position="36"/>
        <end position="82"/>
    </location>
</feature>
<comment type="caution">
    <text evidence="2">Lacks conserved residue(s) required for the propagation of feature annotation.</text>
</comment>
<dbReference type="EMBL" id="JAQQAF010000001">
    <property type="protein sequence ID" value="KAJ8511907.1"/>
    <property type="molecule type" value="Genomic_DNA"/>
</dbReference>
<dbReference type="Pfam" id="PF08879">
    <property type="entry name" value="WRC"/>
    <property type="match status" value="1"/>
</dbReference>
<feature type="region of interest" description="Disordered" evidence="3">
    <location>
        <begin position="1"/>
        <end position="51"/>
    </location>
</feature>
<dbReference type="Proteomes" id="UP001222027">
    <property type="component" value="Unassembled WGS sequence"/>
</dbReference>
<accession>A0AAV8RXM9</accession>
<name>A0AAV8RXM9_ENSVE</name>
<reference evidence="5 6" key="1">
    <citation type="submission" date="2022-12" db="EMBL/GenBank/DDBJ databases">
        <title>Chromosome-scale assembly of the Ensete ventricosum genome.</title>
        <authorList>
            <person name="Dussert Y."/>
            <person name="Stocks J."/>
            <person name="Wendawek A."/>
            <person name="Woldeyes F."/>
            <person name="Nichols R.A."/>
            <person name="Borrell J.S."/>
        </authorList>
    </citation>
    <scope>NUCLEOTIDE SEQUENCE [LARGE SCALE GENOMIC DNA]</scope>
    <source>
        <strain evidence="6">cv. Maze</strain>
        <tissue evidence="5">Seeds</tissue>
    </source>
</reference>
<organism evidence="5 6">
    <name type="scientific">Ensete ventricosum</name>
    <name type="common">Abyssinian banana</name>
    <name type="synonym">Musa ensete</name>
    <dbReference type="NCBI Taxonomy" id="4639"/>
    <lineage>
        <taxon>Eukaryota</taxon>
        <taxon>Viridiplantae</taxon>
        <taxon>Streptophyta</taxon>
        <taxon>Embryophyta</taxon>
        <taxon>Tracheophyta</taxon>
        <taxon>Spermatophyta</taxon>
        <taxon>Magnoliopsida</taxon>
        <taxon>Liliopsida</taxon>
        <taxon>Zingiberales</taxon>
        <taxon>Musaceae</taxon>
        <taxon>Ensete</taxon>
    </lineage>
</organism>
<sequence>MNRLDGKAEGKARKKVTAKMKRKKKDKAIKTSGGTAAVSASCKKSDGKGWHCKRPAQHPHSLCRYHLSQLRSYSCTHSNGKVAGSVKEGPIGVAGRKKKTDIAGADSNFYYYYSGFGPWRGKMRGGSSDNGDQYDHHASDEDDGNEYSESGNGCDAAVAGDDQDSDDEDCFNDGGSEGNKSSCWKRGRRKMKARSLKSLL</sequence>
<dbReference type="AlphaFoldDB" id="A0AAV8RXM9"/>
<dbReference type="PANTHER" id="PTHR34680">
    <property type="entry name" value="EXPRESSED PROTEIN"/>
    <property type="match status" value="1"/>
</dbReference>
<feature type="region of interest" description="Disordered" evidence="3">
    <location>
        <begin position="124"/>
        <end position="200"/>
    </location>
</feature>
<feature type="compositionally biased region" description="Basic residues" evidence="3">
    <location>
        <begin position="12"/>
        <end position="27"/>
    </location>
</feature>
<keyword evidence="1" id="KW-0539">Nucleus</keyword>
<keyword evidence="6" id="KW-1185">Reference proteome</keyword>
<evidence type="ECO:0000313" key="5">
    <source>
        <dbReference type="EMBL" id="KAJ8511907.1"/>
    </source>
</evidence>
<comment type="caution">
    <text evidence="5">The sequence shown here is derived from an EMBL/GenBank/DDBJ whole genome shotgun (WGS) entry which is preliminary data.</text>
</comment>
<proteinExistence type="predicted"/>
<evidence type="ECO:0000256" key="2">
    <source>
        <dbReference type="PROSITE-ProRule" id="PRU01002"/>
    </source>
</evidence>
<protein>
    <recommendedName>
        <fullName evidence="4">WRC domain-containing protein</fullName>
    </recommendedName>
</protein>
<dbReference type="InterPro" id="IPR014977">
    <property type="entry name" value="WRC_dom"/>
</dbReference>